<gene>
    <name evidence="2" type="ORF">HQR01_06105</name>
</gene>
<dbReference type="KEGG" id="emv:HQR01_06105"/>
<sequence length="350" mass="37691">MKKWLMRLGTAAAVGFLALTVLNASWLAPQPKGAVKLVAHRGLAQLSDSEAAGFDSCTVTRIEEPIHDYLENSTRSIARAAKLGATLVEVDVMPTSDGQVALFQDATLDCRTDGTGATRGKTLAELKALDAGHGYTADGGKTYPFRGKGVGAIPSLEEALAVTGRARLLYRFTSDDPREAELLAAALKASGRNVGPRGDAFVGPSAPIERIRELLPDAWAYTVEEGEACTRAYVALGWSGYVPESCRGGTIFVPLDSQWAMWGWPNRMIARMEAHGTHIVVVRSSGENGPAGLDLPEQLGEIPNTFNGYAMVDDGFAVIPALIQRFDDRSQEEIDTVYRGLEARRLRRGD</sequence>
<dbReference type="PANTHER" id="PTHR43805:SF1">
    <property type="entry name" value="GP-PDE DOMAIN-CONTAINING PROTEIN"/>
    <property type="match status" value="1"/>
</dbReference>
<protein>
    <submittedName>
        <fullName evidence="2">Glycerophosphodiester phosphodiesterase</fullName>
    </submittedName>
</protein>
<accession>A0A7D3XHB2</accession>
<reference evidence="2 3" key="1">
    <citation type="submission" date="2020-05" db="EMBL/GenBank/DDBJ databases">
        <title>Erythrobacter mangrovi sp. nov., isolated from rhizosphere soil of mangrove plant (Kandelia candel).</title>
        <authorList>
            <person name="Ye Y.H."/>
        </authorList>
    </citation>
    <scope>NUCLEOTIDE SEQUENCE [LARGE SCALE GENOMIC DNA]</scope>
    <source>
        <strain evidence="2 3">EB310</strain>
    </source>
</reference>
<keyword evidence="3" id="KW-1185">Reference proteome</keyword>
<dbReference type="PROSITE" id="PS51704">
    <property type="entry name" value="GP_PDE"/>
    <property type="match status" value="1"/>
</dbReference>
<dbReference type="InterPro" id="IPR017946">
    <property type="entry name" value="PLC-like_Pdiesterase_TIM-brl"/>
</dbReference>
<dbReference type="Pfam" id="PF03009">
    <property type="entry name" value="GDPD"/>
    <property type="match status" value="1"/>
</dbReference>
<evidence type="ECO:0000259" key="1">
    <source>
        <dbReference type="PROSITE" id="PS51704"/>
    </source>
</evidence>
<dbReference type="Proteomes" id="UP000504693">
    <property type="component" value="Chromosome"/>
</dbReference>
<dbReference type="GO" id="GO:0008081">
    <property type="term" value="F:phosphoric diester hydrolase activity"/>
    <property type="evidence" value="ECO:0007669"/>
    <property type="project" value="InterPro"/>
</dbReference>
<feature type="domain" description="GP-PDE" evidence="1">
    <location>
        <begin position="35"/>
        <end position="322"/>
    </location>
</feature>
<organism evidence="2 3">
    <name type="scientific">Erythrobacter mangrovi</name>
    <dbReference type="NCBI Taxonomy" id="2739433"/>
    <lineage>
        <taxon>Bacteria</taxon>
        <taxon>Pseudomonadati</taxon>
        <taxon>Pseudomonadota</taxon>
        <taxon>Alphaproteobacteria</taxon>
        <taxon>Sphingomonadales</taxon>
        <taxon>Erythrobacteraceae</taxon>
        <taxon>Erythrobacter/Porphyrobacter group</taxon>
        <taxon>Erythrobacter</taxon>
    </lineage>
</organism>
<dbReference type="GO" id="GO:0006629">
    <property type="term" value="P:lipid metabolic process"/>
    <property type="evidence" value="ECO:0007669"/>
    <property type="project" value="InterPro"/>
</dbReference>
<dbReference type="InterPro" id="IPR030395">
    <property type="entry name" value="GP_PDE_dom"/>
</dbReference>
<dbReference type="AlphaFoldDB" id="A0A7D3XHB2"/>
<dbReference type="RefSeq" id="WP_173213511.1">
    <property type="nucleotide sequence ID" value="NZ_CP053921.1"/>
</dbReference>
<proteinExistence type="predicted"/>
<dbReference type="PANTHER" id="PTHR43805">
    <property type="entry name" value="GLYCEROPHOSPHORYL DIESTER PHOSPHODIESTERASE"/>
    <property type="match status" value="1"/>
</dbReference>
<evidence type="ECO:0000313" key="3">
    <source>
        <dbReference type="Proteomes" id="UP000504693"/>
    </source>
</evidence>
<name>A0A7D3XHB2_9SPHN</name>
<evidence type="ECO:0000313" key="2">
    <source>
        <dbReference type="EMBL" id="QKG70978.1"/>
    </source>
</evidence>
<dbReference type="Gene3D" id="3.20.20.190">
    <property type="entry name" value="Phosphatidylinositol (PI) phosphodiesterase"/>
    <property type="match status" value="1"/>
</dbReference>
<dbReference type="SUPFAM" id="SSF51695">
    <property type="entry name" value="PLC-like phosphodiesterases"/>
    <property type="match status" value="1"/>
</dbReference>
<dbReference type="EMBL" id="CP053921">
    <property type="protein sequence ID" value="QKG70978.1"/>
    <property type="molecule type" value="Genomic_DNA"/>
</dbReference>